<dbReference type="Pfam" id="PF20125">
    <property type="entry name" value="DUF6515"/>
    <property type="match status" value="1"/>
</dbReference>
<dbReference type="Proteomes" id="UP000316614">
    <property type="component" value="Chromosome"/>
</dbReference>
<dbReference type="AlphaFoldDB" id="A0A514CKJ9"/>
<evidence type="ECO:0000256" key="1">
    <source>
        <dbReference type="SAM" id="MobiDB-lite"/>
    </source>
</evidence>
<evidence type="ECO:0000313" key="2">
    <source>
        <dbReference type="EMBL" id="QDH80277.1"/>
    </source>
</evidence>
<protein>
    <submittedName>
        <fullName evidence="2">Uncharacterized protein</fullName>
    </submittedName>
</protein>
<feature type="compositionally biased region" description="Low complexity" evidence="1">
    <location>
        <begin position="69"/>
        <end position="137"/>
    </location>
</feature>
<dbReference type="KEGG" id="echi:FKX85_15030"/>
<gene>
    <name evidence="2" type="ORF">FKX85_15030</name>
</gene>
<reference evidence="2 3" key="1">
    <citation type="submission" date="2019-06" db="EMBL/GenBank/DDBJ databases">
        <title>Echinicola alkalisoli sp. nov. isolated from saline soil.</title>
        <authorList>
            <person name="Sun J.-Q."/>
            <person name="Xu L."/>
        </authorList>
    </citation>
    <scope>NUCLEOTIDE SEQUENCE [LARGE SCALE GENOMIC DNA]</scope>
    <source>
        <strain evidence="2 3">LN3S3</strain>
    </source>
</reference>
<proteinExistence type="predicted"/>
<sequence>MKRKMKKLSKLIVFCGIIAMLGAPDMAEAQRLRHGGGASRGGATARPAGNKSINGGAYRSPSRPSNLQNRNFSNNRNRTNNNFSSQGNRTNNVRNTNNRNANNRNNNTRVSNIKSNNRTGNNNRINIDNSTNINVNRNVRRNVNRRSTVVIRNPRPYYRPPYRYGGFSFYCYRPYYYHPFVPYYWGPVWHPWGFFIASLAATAIVISIENEKYHYDQGVFYQESNGGYTVVEAPSGATVKTIPSGSEQVVINETTNNYYYGGTYYEKSDDGYTVVPPTSGSVVTNLPDGAEEVKVGDQTYVKYGDTYYQPVQVEGKNKYEVADVQDADQ</sequence>
<evidence type="ECO:0000313" key="3">
    <source>
        <dbReference type="Proteomes" id="UP000316614"/>
    </source>
</evidence>
<accession>A0A514CKJ9</accession>
<dbReference type="EMBL" id="CP041253">
    <property type="protein sequence ID" value="QDH80277.1"/>
    <property type="molecule type" value="Genomic_DNA"/>
</dbReference>
<organism evidence="2 3">
    <name type="scientific">Echinicola soli</name>
    <dbReference type="NCBI Taxonomy" id="2591634"/>
    <lineage>
        <taxon>Bacteria</taxon>
        <taxon>Pseudomonadati</taxon>
        <taxon>Bacteroidota</taxon>
        <taxon>Cytophagia</taxon>
        <taxon>Cytophagales</taxon>
        <taxon>Cyclobacteriaceae</taxon>
        <taxon>Echinicola</taxon>
    </lineage>
</organism>
<keyword evidence="3" id="KW-1185">Reference proteome</keyword>
<name>A0A514CKJ9_9BACT</name>
<dbReference type="InterPro" id="IPR045398">
    <property type="entry name" value="DUF6515"/>
</dbReference>
<dbReference type="OrthoDB" id="826470at2"/>
<feature type="region of interest" description="Disordered" evidence="1">
    <location>
        <begin position="32"/>
        <end position="140"/>
    </location>
</feature>